<dbReference type="Proteomes" id="UP001557470">
    <property type="component" value="Unassembled WGS sequence"/>
</dbReference>
<gene>
    <name evidence="1" type="ORF">UPYG_G00190260</name>
</gene>
<dbReference type="EMBL" id="JAGEUA010000005">
    <property type="protein sequence ID" value="KAL0979824.1"/>
    <property type="molecule type" value="Genomic_DNA"/>
</dbReference>
<protein>
    <submittedName>
        <fullName evidence="1">Uncharacterized protein</fullName>
    </submittedName>
</protein>
<keyword evidence="2" id="KW-1185">Reference proteome</keyword>
<reference evidence="1 2" key="1">
    <citation type="submission" date="2024-06" db="EMBL/GenBank/DDBJ databases">
        <authorList>
            <person name="Pan Q."/>
            <person name="Wen M."/>
            <person name="Jouanno E."/>
            <person name="Zahm M."/>
            <person name="Klopp C."/>
            <person name="Cabau C."/>
            <person name="Louis A."/>
            <person name="Berthelot C."/>
            <person name="Parey E."/>
            <person name="Roest Crollius H."/>
            <person name="Montfort J."/>
            <person name="Robinson-Rechavi M."/>
            <person name="Bouchez O."/>
            <person name="Lampietro C."/>
            <person name="Lopez Roques C."/>
            <person name="Donnadieu C."/>
            <person name="Postlethwait J."/>
            <person name="Bobe J."/>
            <person name="Verreycken H."/>
            <person name="Guiguen Y."/>
        </authorList>
    </citation>
    <scope>NUCLEOTIDE SEQUENCE [LARGE SCALE GENOMIC DNA]</scope>
    <source>
        <strain evidence="1">Up_M1</strain>
        <tissue evidence="1">Testis</tissue>
    </source>
</reference>
<organism evidence="1 2">
    <name type="scientific">Umbra pygmaea</name>
    <name type="common">Eastern mudminnow</name>
    <dbReference type="NCBI Taxonomy" id="75934"/>
    <lineage>
        <taxon>Eukaryota</taxon>
        <taxon>Metazoa</taxon>
        <taxon>Chordata</taxon>
        <taxon>Craniata</taxon>
        <taxon>Vertebrata</taxon>
        <taxon>Euteleostomi</taxon>
        <taxon>Actinopterygii</taxon>
        <taxon>Neopterygii</taxon>
        <taxon>Teleostei</taxon>
        <taxon>Protacanthopterygii</taxon>
        <taxon>Esociformes</taxon>
        <taxon>Umbridae</taxon>
        <taxon>Umbra</taxon>
    </lineage>
</organism>
<evidence type="ECO:0000313" key="2">
    <source>
        <dbReference type="Proteomes" id="UP001557470"/>
    </source>
</evidence>
<evidence type="ECO:0000313" key="1">
    <source>
        <dbReference type="EMBL" id="KAL0979824.1"/>
    </source>
</evidence>
<comment type="caution">
    <text evidence="1">The sequence shown here is derived from an EMBL/GenBank/DDBJ whole genome shotgun (WGS) entry which is preliminary data.</text>
</comment>
<proteinExistence type="predicted"/>
<sequence>MGKRIVNGKLSNGRKSQYKVPYRCCVAQCVTGKGSVWEKSVSSQLCCPATCKAVTSLIGLATLEILDVQSSEVTFQWKSICASVIIST</sequence>
<name>A0ABD0WSN0_UMBPY</name>
<accession>A0ABD0WSN0</accession>
<dbReference type="AlphaFoldDB" id="A0ABD0WSN0"/>